<dbReference type="InterPro" id="IPR029045">
    <property type="entry name" value="ClpP/crotonase-like_dom_sf"/>
</dbReference>
<dbReference type="PROSITE" id="PS50980">
    <property type="entry name" value="COA_CT_NTER"/>
    <property type="match status" value="1"/>
</dbReference>
<dbReference type="EMBL" id="CP139960">
    <property type="protein sequence ID" value="WQD39761.1"/>
    <property type="molecule type" value="Genomic_DNA"/>
</dbReference>
<name>A0ABZ0WC46_9BACT</name>
<dbReference type="PROSITE" id="PS50989">
    <property type="entry name" value="COA_CT_CTER"/>
    <property type="match status" value="1"/>
</dbReference>
<feature type="domain" description="CoA carboxyltransferase C-terminal" evidence="2">
    <location>
        <begin position="278"/>
        <end position="527"/>
    </location>
</feature>
<organism evidence="3 4">
    <name type="scientific">Niabella yanshanensis</name>
    <dbReference type="NCBI Taxonomy" id="577386"/>
    <lineage>
        <taxon>Bacteria</taxon>
        <taxon>Pseudomonadati</taxon>
        <taxon>Bacteroidota</taxon>
        <taxon>Chitinophagia</taxon>
        <taxon>Chitinophagales</taxon>
        <taxon>Chitinophagaceae</taxon>
        <taxon>Niabella</taxon>
    </lineage>
</organism>
<dbReference type="PANTHER" id="PTHR22855:SF13">
    <property type="entry name" value="METHYLCROTONOYL-COA CARBOXYLASE BETA CHAIN, MITOCHONDRIAL"/>
    <property type="match status" value="1"/>
</dbReference>
<protein>
    <submittedName>
        <fullName evidence="3">Carboxyl transferase domain-containing protein</fullName>
    </submittedName>
</protein>
<dbReference type="Gene3D" id="3.90.226.10">
    <property type="entry name" value="2-enoyl-CoA Hydratase, Chain A, domain 1"/>
    <property type="match status" value="2"/>
</dbReference>
<reference evidence="3 4" key="1">
    <citation type="submission" date="2023-12" db="EMBL/GenBank/DDBJ databases">
        <title>Genome sequencing and assembly of bacterial species from a model synthetic community.</title>
        <authorList>
            <person name="Hogle S.L."/>
        </authorList>
    </citation>
    <scope>NUCLEOTIDE SEQUENCE [LARGE SCALE GENOMIC DNA]</scope>
    <source>
        <strain evidence="3 4">HAMBI_3031</strain>
    </source>
</reference>
<dbReference type="Proteomes" id="UP001325680">
    <property type="component" value="Chromosome"/>
</dbReference>
<keyword evidence="3" id="KW-0808">Transferase</keyword>
<gene>
    <name evidence="3" type="ORF">U0035_06325</name>
</gene>
<evidence type="ECO:0000313" key="4">
    <source>
        <dbReference type="Proteomes" id="UP001325680"/>
    </source>
</evidence>
<dbReference type="GO" id="GO:0016740">
    <property type="term" value="F:transferase activity"/>
    <property type="evidence" value="ECO:0007669"/>
    <property type="project" value="UniProtKB-KW"/>
</dbReference>
<dbReference type="RefSeq" id="WP_114789178.1">
    <property type="nucleotide sequence ID" value="NZ_CP139960.1"/>
</dbReference>
<proteinExistence type="predicted"/>
<dbReference type="Pfam" id="PF01039">
    <property type="entry name" value="Carboxyl_trans"/>
    <property type="match status" value="1"/>
</dbReference>
<dbReference type="SUPFAM" id="SSF52096">
    <property type="entry name" value="ClpP/crotonase"/>
    <property type="match status" value="2"/>
</dbReference>
<accession>A0ABZ0WC46</accession>
<keyword evidence="4" id="KW-1185">Reference proteome</keyword>
<feature type="domain" description="CoA carboxyltransferase N-terminal" evidence="1">
    <location>
        <begin position="23"/>
        <end position="278"/>
    </location>
</feature>
<dbReference type="PANTHER" id="PTHR22855">
    <property type="entry name" value="ACETYL, PROPIONYL, PYRUVATE, AND GLUTACONYL CARBOXYLASE-RELATED"/>
    <property type="match status" value="1"/>
</dbReference>
<sequence>MYPIHSNIDTQSADFTANQQAYRLILEQWRRRMAEITHPVTNKAIEKHKQRGKFLARERVNQLLDPNTPFLELSPLAANGIYEDQFPSAGIVTGIGLVHSREVMIIANDATVKGGTYMQYTIKKHIRAQEIAFENHLPCIYMVDSGGAFLPEQDKVFPDRHDFGRFFYNQARMSGLGIPQIAIVMGSCTAGGAYVPAMCDETIIVRNQGTIFIGGPPLVKAATGEEVSAEELGGAEVHTSISGVADHIAENDAHAIAICRNIIQTFKPADKQGLDLKPIDAPLYDAEELYGIIQTDLKKPVDPKEIIARLVDGSRFHEFKEKYAPTLVTGFAHIMGFPVGIIANNGVLFGESALKGAHFVELCAARNTPILFLQNITGFIVGKEYERKGIARDGAKMVHAVANANVPKFTVVTGGSFGAGNYAMCGRAYDPRFLFMWPHAKISVMGGEQAAGVLVSVKEEQLKAQGKELPEADRAALRSSILNKYEEEGSAYYSTARLWDDGIIDPADTRRIIAMGIATSMNKKWAETKNGVFRM</sequence>
<dbReference type="InterPro" id="IPR011763">
    <property type="entry name" value="COA_CT_C"/>
</dbReference>
<dbReference type="InterPro" id="IPR034733">
    <property type="entry name" value="AcCoA_carboxyl_beta"/>
</dbReference>
<dbReference type="InterPro" id="IPR011762">
    <property type="entry name" value="COA_CT_N"/>
</dbReference>
<evidence type="ECO:0000259" key="1">
    <source>
        <dbReference type="PROSITE" id="PS50980"/>
    </source>
</evidence>
<dbReference type="InterPro" id="IPR045190">
    <property type="entry name" value="MCCB/AccD1-like"/>
</dbReference>
<evidence type="ECO:0000259" key="2">
    <source>
        <dbReference type="PROSITE" id="PS50989"/>
    </source>
</evidence>
<evidence type="ECO:0000313" key="3">
    <source>
        <dbReference type="EMBL" id="WQD39761.1"/>
    </source>
</evidence>